<evidence type="ECO:0000256" key="1">
    <source>
        <dbReference type="SAM" id="SignalP"/>
    </source>
</evidence>
<dbReference type="InterPro" id="IPR013783">
    <property type="entry name" value="Ig-like_fold"/>
</dbReference>
<dbReference type="Pfam" id="PF22352">
    <property type="entry name" value="K319L-like_PKD"/>
    <property type="match status" value="1"/>
</dbReference>
<evidence type="ECO:0000313" key="4">
    <source>
        <dbReference type="EMBL" id="SGY93271.1"/>
    </source>
</evidence>
<dbReference type="EMBL" id="FPLD01000045">
    <property type="protein sequence ID" value="SGY93271.1"/>
    <property type="molecule type" value="Genomic_DNA"/>
</dbReference>
<feature type="domain" description="Fibronectin type-III" evidence="2">
    <location>
        <begin position="120"/>
        <end position="216"/>
    </location>
</feature>
<dbReference type="CDD" id="cd00063">
    <property type="entry name" value="FN3"/>
    <property type="match status" value="1"/>
</dbReference>
<feature type="chain" id="PRO_5012114508" evidence="1">
    <location>
        <begin position="32"/>
        <end position="216"/>
    </location>
</feature>
<keyword evidence="5" id="KW-1185">Reference proteome</keyword>
<dbReference type="GeneID" id="61295204"/>
<dbReference type="InterPro" id="IPR036116">
    <property type="entry name" value="FN3_sf"/>
</dbReference>
<dbReference type="PROSITE" id="PS51257">
    <property type="entry name" value="PROKAR_LIPOPROTEIN"/>
    <property type="match status" value="1"/>
</dbReference>
<dbReference type="SUPFAM" id="SSF49265">
    <property type="entry name" value="Fibronectin type III"/>
    <property type="match status" value="1"/>
</dbReference>
<gene>
    <name evidence="3" type="ORF">MT2528_1291</name>
    <name evidence="4" type="ORF">NVI5450_1461</name>
</gene>
<protein>
    <submittedName>
        <fullName evidence="4">Cell surface protein</fullName>
    </submittedName>
</protein>
<feature type="signal peptide" evidence="1">
    <location>
        <begin position="1"/>
        <end position="31"/>
    </location>
</feature>
<evidence type="ECO:0000259" key="2">
    <source>
        <dbReference type="PROSITE" id="PS50853"/>
    </source>
</evidence>
<dbReference type="RefSeq" id="WP_075471549.1">
    <property type="nucleotide sequence ID" value="NZ_CAWQZC010000105.1"/>
</dbReference>
<dbReference type="AlphaFoldDB" id="A0A1K9Z264"/>
<dbReference type="Gene3D" id="2.60.40.10">
    <property type="entry name" value="Immunoglobulins"/>
    <property type="match status" value="2"/>
</dbReference>
<keyword evidence="1" id="KW-0732">Signal</keyword>
<evidence type="ECO:0000313" key="3">
    <source>
        <dbReference type="EMBL" id="SGY87511.1"/>
    </source>
</evidence>
<name>A0A1K9Z264_9GAMM</name>
<dbReference type="EMBL" id="FPLJ01000035">
    <property type="protein sequence ID" value="SGY87511.1"/>
    <property type="molecule type" value="Genomic_DNA"/>
</dbReference>
<evidence type="ECO:0000313" key="5">
    <source>
        <dbReference type="Proteomes" id="UP000182660"/>
    </source>
</evidence>
<accession>A0A1K9Z264</accession>
<reference evidence="4 6" key="1">
    <citation type="submission" date="2016-11" db="EMBL/GenBank/DDBJ databases">
        <authorList>
            <person name="Jaros S."/>
            <person name="Januszkiewicz K."/>
            <person name="Wedrychowicz H."/>
        </authorList>
    </citation>
    <scope>NUCLEOTIDE SEQUENCE [LARGE SCALE GENOMIC DNA]</scope>
    <source>
        <strain evidence="4">NVI 5450</strain>
    </source>
</reference>
<dbReference type="Proteomes" id="UP000182660">
    <property type="component" value="Unassembled WGS sequence"/>
</dbReference>
<reference evidence="3 5" key="2">
    <citation type="submission" date="2016-11" db="EMBL/GenBank/DDBJ databases">
        <authorList>
            <person name="Klemetsen T."/>
        </authorList>
    </citation>
    <scope>NUCLEOTIDE SEQUENCE [LARGE SCALE GENOMIC DNA]</scope>
    <source>
        <strain evidence="3">MT 2528</strain>
    </source>
</reference>
<proteinExistence type="predicted"/>
<dbReference type="InterPro" id="IPR003961">
    <property type="entry name" value="FN3_dom"/>
</dbReference>
<dbReference type="Proteomes" id="UP000183794">
    <property type="component" value="Unassembled WGS sequence"/>
</dbReference>
<dbReference type="PROSITE" id="PS50853">
    <property type="entry name" value="FN3"/>
    <property type="match status" value="1"/>
</dbReference>
<sequence>MNDSKQWKVSIRPPRLLIFYWLCLSFLTACDQDSASNDDTNPTVDLGPDLTVDVGESVHLDPTIKNLDTDTISYLWVQTSGNPISLPDNNSSYIAFTPLVNDLLEFELTVTDNQEQEYKDAVSVTVLPENGKYTAQLNWTAPTENEDGSILTNLAGYKIYYGQSITNLNVSIVVNAPLETSYDINNLDSDNSYFFCISAYSAAGFESKCSDTVSIL</sequence>
<organism evidence="4 6">
    <name type="scientific">Moritella viscosa</name>
    <dbReference type="NCBI Taxonomy" id="80854"/>
    <lineage>
        <taxon>Bacteria</taxon>
        <taxon>Pseudomonadati</taxon>
        <taxon>Pseudomonadota</taxon>
        <taxon>Gammaproteobacteria</taxon>
        <taxon>Alteromonadales</taxon>
        <taxon>Moritellaceae</taxon>
        <taxon>Moritella</taxon>
    </lineage>
</organism>
<evidence type="ECO:0000313" key="6">
    <source>
        <dbReference type="Proteomes" id="UP000183794"/>
    </source>
</evidence>